<sequence length="51" mass="5188">MSAAGLADGPYELGGQKVIVKDGKAALDDGTIAGSTTTIYKAFKKCIEIGI</sequence>
<reference evidence="1" key="1">
    <citation type="journal article" date="2013" name="Environ. Microbiol.">
        <title>Seasonally variable intestinal metagenomes of the red palm weevil (Rhynchophorus ferrugineus).</title>
        <authorList>
            <person name="Jia S."/>
            <person name="Zhang X."/>
            <person name="Zhang G."/>
            <person name="Yin A."/>
            <person name="Zhang S."/>
            <person name="Li F."/>
            <person name="Wang L."/>
            <person name="Zhao D."/>
            <person name="Yun Q."/>
            <person name="Tala"/>
            <person name="Wang J."/>
            <person name="Sun G."/>
            <person name="Baabdullah M."/>
            <person name="Yu X."/>
            <person name="Hu S."/>
            <person name="Al-Mssallem I.S."/>
            <person name="Yu J."/>
        </authorList>
    </citation>
    <scope>NUCLEOTIDE SEQUENCE</scope>
</reference>
<organism evidence="1">
    <name type="scientific">uncultured Thermococcus sp</name>
    <dbReference type="NCBI Taxonomy" id="186057"/>
    <lineage>
        <taxon>Archaea</taxon>
        <taxon>Methanobacteriati</taxon>
        <taxon>Methanobacteriota</taxon>
        <taxon>Thermococci</taxon>
        <taxon>Thermococcales</taxon>
        <taxon>Thermococcaceae</taxon>
        <taxon>Thermococcus</taxon>
        <taxon>environmental samples</taxon>
    </lineage>
</organism>
<name>A0A060BVB0_9EURY</name>
<dbReference type="AlphaFoldDB" id="A0A060BVB0"/>
<accession>A0A060BVB0</accession>
<dbReference type="InterPro" id="IPR032466">
    <property type="entry name" value="Metal_Hydrolase"/>
</dbReference>
<dbReference type="EMBL" id="KF117505">
    <property type="protein sequence ID" value="AIA84760.1"/>
    <property type="molecule type" value="Genomic_DNA"/>
</dbReference>
<evidence type="ECO:0000313" key="1">
    <source>
        <dbReference type="EMBL" id="AIA84760.1"/>
    </source>
</evidence>
<protein>
    <submittedName>
        <fullName evidence="1">CAZy families CE9 protein</fullName>
    </submittedName>
</protein>
<dbReference type="Gene3D" id="3.20.20.140">
    <property type="entry name" value="Metal-dependent hydrolases"/>
    <property type="match status" value="1"/>
</dbReference>
<proteinExistence type="predicted"/>
<dbReference type="SUPFAM" id="SSF51556">
    <property type="entry name" value="Metallo-dependent hydrolases"/>
    <property type="match status" value="1"/>
</dbReference>
<feature type="non-terminal residue" evidence="1">
    <location>
        <position position="51"/>
    </location>
</feature>